<comment type="caution">
    <text evidence="1">The sequence shown here is derived from an EMBL/GenBank/DDBJ whole genome shotgun (WGS) entry which is preliminary data.</text>
</comment>
<dbReference type="AlphaFoldDB" id="A0A9Q1FN35"/>
<accession>A0A9Q1FN35</accession>
<name>A0A9Q1FN35_SYNKA</name>
<gene>
    <name evidence="1" type="ORF">SKAU_G00116950</name>
</gene>
<organism evidence="1 2">
    <name type="scientific">Synaphobranchus kaupii</name>
    <name type="common">Kaup's arrowtooth eel</name>
    <dbReference type="NCBI Taxonomy" id="118154"/>
    <lineage>
        <taxon>Eukaryota</taxon>
        <taxon>Metazoa</taxon>
        <taxon>Chordata</taxon>
        <taxon>Craniata</taxon>
        <taxon>Vertebrata</taxon>
        <taxon>Euteleostomi</taxon>
        <taxon>Actinopterygii</taxon>
        <taxon>Neopterygii</taxon>
        <taxon>Teleostei</taxon>
        <taxon>Anguilliformes</taxon>
        <taxon>Synaphobranchidae</taxon>
        <taxon>Synaphobranchus</taxon>
    </lineage>
</organism>
<sequence>MPKRLAFTCISMKERTQLAVLDFNENIGRRPAKTKEGLSRFKQDWSKRSNDWITKVIREPKTYKFRTRLVFRIRQRRLDHAIIYRDKSSHLEVASLPKTIACKPKPDRDEALRLSCFH</sequence>
<dbReference type="EMBL" id="JAINUF010000004">
    <property type="protein sequence ID" value="KAJ8362864.1"/>
    <property type="molecule type" value="Genomic_DNA"/>
</dbReference>
<protein>
    <submittedName>
        <fullName evidence="1">Uncharacterized protein</fullName>
    </submittedName>
</protein>
<keyword evidence="2" id="KW-1185">Reference proteome</keyword>
<dbReference type="Proteomes" id="UP001152622">
    <property type="component" value="Chromosome 4"/>
</dbReference>
<evidence type="ECO:0000313" key="1">
    <source>
        <dbReference type="EMBL" id="KAJ8362864.1"/>
    </source>
</evidence>
<evidence type="ECO:0000313" key="2">
    <source>
        <dbReference type="Proteomes" id="UP001152622"/>
    </source>
</evidence>
<dbReference type="OrthoDB" id="5814287at2759"/>
<reference evidence="1" key="1">
    <citation type="journal article" date="2023" name="Science">
        <title>Genome structures resolve the early diversification of teleost fishes.</title>
        <authorList>
            <person name="Parey E."/>
            <person name="Louis A."/>
            <person name="Montfort J."/>
            <person name="Bouchez O."/>
            <person name="Roques C."/>
            <person name="Iampietro C."/>
            <person name="Lluch J."/>
            <person name="Castinel A."/>
            <person name="Donnadieu C."/>
            <person name="Desvignes T."/>
            <person name="Floi Bucao C."/>
            <person name="Jouanno E."/>
            <person name="Wen M."/>
            <person name="Mejri S."/>
            <person name="Dirks R."/>
            <person name="Jansen H."/>
            <person name="Henkel C."/>
            <person name="Chen W.J."/>
            <person name="Zahm M."/>
            <person name="Cabau C."/>
            <person name="Klopp C."/>
            <person name="Thompson A.W."/>
            <person name="Robinson-Rechavi M."/>
            <person name="Braasch I."/>
            <person name="Lecointre G."/>
            <person name="Bobe J."/>
            <person name="Postlethwait J.H."/>
            <person name="Berthelot C."/>
            <person name="Roest Crollius H."/>
            <person name="Guiguen Y."/>
        </authorList>
    </citation>
    <scope>NUCLEOTIDE SEQUENCE</scope>
    <source>
        <strain evidence="1">WJC10195</strain>
    </source>
</reference>
<proteinExistence type="predicted"/>